<accession>A0AAV4B3K8</accession>
<keyword evidence="4" id="KW-1185">Reference proteome</keyword>
<keyword evidence="2" id="KW-0472">Membrane</keyword>
<sequence length="123" mass="13525">MFHWNDPRTASQAPSLPSTPAVSHDYELTQQCDPLYGSGSTDDLQIRGMVLKKHNKSLHLPYHNSSSALFFSLHGTLMFVAAVLTGAYQSSSTTTTITSNSTSSMYPPMYLSPARQLHSITME</sequence>
<proteinExistence type="predicted"/>
<feature type="transmembrane region" description="Helical" evidence="2">
    <location>
        <begin position="68"/>
        <end position="88"/>
    </location>
</feature>
<keyword evidence="2" id="KW-1133">Transmembrane helix</keyword>
<protein>
    <submittedName>
        <fullName evidence="3">Uncharacterized protein</fullName>
    </submittedName>
</protein>
<reference evidence="3 4" key="1">
    <citation type="journal article" date="2021" name="Elife">
        <title>Chloroplast acquisition without the gene transfer in kleptoplastic sea slugs, Plakobranchus ocellatus.</title>
        <authorList>
            <person name="Maeda T."/>
            <person name="Takahashi S."/>
            <person name="Yoshida T."/>
            <person name="Shimamura S."/>
            <person name="Takaki Y."/>
            <person name="Nagai Y."/>
            <person name="Toyoda A."/>
            <person name="Suzuki Y."/>
            <person name="Arimoto A."/>
            <person name="Ishii H."/>
            <person name="Satoh N."/>
            <person name="Nishiyama T."/>
            <person name="Hasebe M."/>
            <person name="Maruyama T."/>
            <person name="Minagawa J."/>
            <person name="Obokata J."/>
            <person name="Shigenobu S."/>
        </authorList>
    </citation>
    <scope>NUCLEOTIDE SEQUENCE [LARGE SCALE GENOMIC DNA]</scope>
</reference>
<feature type="compositionally biased region" description="Polar residues" evidence="1">
    <location>
        <begin position="8"/>
        <end position="21"/>
    </location>
</feature>
<name>A0AAV4B3K8_9GAST</name>
<evidence type="ECO:0000256" key="2">
    <source>
        <dbReference type="SAM" id="Phobius"/>
    </source>
</evidence>
<dbReference type="EMBL" id="BLXT01004484">
    <property type="protein sequence ID" value="GFO13348.1"/>
    <property type="molecule type" value="Genomic_DNA"/>
</dbReference>
<dbReference type="Proteomes" id="UP000735302">
    <property type="component" value="Unassembled WGS sequence"/>
</dbReference>
<feature type="region of interest" description="Disordered" evidence="1">
    <location>
        <begin position="1"/>
        <end position="24"/>
    </location>
</feature>
<dbReference type="AlphaFoldDB" id="A0AAV4B3K8"/>
<evidence type="ECO:0000313" key="4">
    <source>
        <dbReference type="Proteomes" id="UP000735302"/>
    </source>
</evidence>
<gene>
    <name evidence="3" type="ORF">PoB_003985300</name>
</gene>
<evidence type="ECO:0000313" key="3">
    <source>
        <dbReference type="EMBL" id="GFO13348.1"/>
    </source>
</evidence>
<organism evidence="3 4">
    <name type="scientific">Plakobranchus ocellatus</name>
    <dbReference type="NCBI Taxonomy" id="259542"/>
    <lineage>
        <taxon>Eukaryota</taxon>
        <taxon>Metazoa</taxon>
        <taxon>Spiralia</taxon>
        <taxon>Lophotrochozoa</taxon>
        <taxon>Mollusca</taxon>
        <taxon>Gastropoda</taxon>
        <taxon>Heterobranchia</taxon>
        <taxon>Euthyneura</taxon>
        <taxon>Panpulmonata</taxon>
        <taxon>Sacoglossa</taxon>
        <taxon>Placobranchoidea</taxon>
        <taxon>Plakobranchidae</taxon>
        <taxon>Plakobranchus</taxon>
    </lineage>
</organism>
<keyword evidence="2" id="KW-0812">Transmembrane</keyword>
<evidence type="ECO:0000256" key="1">
    <source>
        <dbReference type="SAM" id="MobiDB-lite"/>
    </source>
</evidence>
<comment type="caution">
    <text evidence="3">The sequence shown here is derived from an EMBL/GenBank/DDBJ whole genome shotgun (WGS) entry which is preliminary data.</text>
</comment>